<proteinExistence type="predicted"/>
<gene>
    <name evidence="1" type="ORF">UFOPK2659_00805</name>
</gene>
<evidence type="ECO:0000313" key="1">
    <source>
        <dbReference type="EMBL" id="CAB4723326.1"/>
    </source>
</evidence>
<name>A0A6J6RJD2_9ZZZZ</name>
<dbReference type="EMBL" id="CAEZYJ010000113">
    <property type="protein sequence ID" value="CAB4723326.1"/>
    <property type="molecule type" value="Genomic_DNA"/>
</dbReference>
<reference evidence="1" key="1">
    <citation type="submission" date="2020-05" db="EMBL/GenBank/DDBJ databases">
        <authorList>
            <person name="Chiriac C."/>
            <person name="Salcher M."/>
            <person name="Ghai R."/>
            <person name="Kavagutti S V."/>
        </authorList>
    </citation>
    <scope>NUCLEOTIDE SEQUENCE</scope>
</reference>
<sequence length="45" mass="5222">MASEPSNPRDVGKRTSKLLKPVIFAIRLLTSNLRIRIRVWSLFKL</sequence>
<organism evidence="1">
    <name type="scientific">freshwater metagenome</name>
    <dbReference type="NCBI Taxonomy" id="449393"/>
    <lineage>
        <taxon>unclassified sequences</taxon>
        <taxon>metagenomes</taxon>
        <taxon>ecological metagenomes</taxon>
    </lineage>
</organism>
<accession>A0A6J6RJD2</accession>
<dbReference type="AlphaFoldDB" id="A0A6J6RJD2"/>
<protein>
    <submittedName>
        <fullName evidence="1">Unannotated protein</fullName>
    </submittedName>
</protein>